<protein>
    <submittedName>
        <fullName evidence="6">Cytochrome P450</fullName>
    </submittedName>
</protein>
<name>A0A7E4ZY97_PANRE</name>
<dbReference type="SUPFAM" id="SSF48264">
    <property type="entry name" value="Cytochrome P450"/>
    <property type="match status" value="1"/>
</dbReference>
<proteinExistence type="inferred from homology"/>
<sequence length="292" mass="33700">MGFILVAVGLIVVYLFNFYYIQRRKLPPGPFPLPFLGNTYSFINTPVDLCLQQWKDQYGDIMTIWFGTVPMITLHNSKVIYDTFVKDADSYVGRMLQSWNEIVRAGHLGVIFSEGILWRDHRRFALHVFRNLGLGRNIMQERVLDDVCGLVNHVKSEVKAGNGEINMFNELDISVGSIINSLTFGYRFSRDNRSEFTRVKAIASEAVSFFNSVLYRVMDGKINFFKHLPFFKDVYDANVKHANESRAFFGSQIDAHLKNIDLESEEEPTDFVEAYLRQQHKLNKEGAEHTFT</sequence>
<dbReference type="GO" id="GO:0005506">
    <property type="term" value="F:iron ion binding"/>
    <property type="evidence" value="ECO:0007669"/>
    <property type="project" value="InterPro"/>
</dbReference>
<keyword evidence="4" id="KW-0560">Oxidoreductase</keyword>
<reference evidence="6" key="2">
    <citation type="submission" date="2020-10" db="UniProtKB">
        <authorList>
            <consortium name="WormBaseParasite"/>
        </authorList>
    </citation>
    <scope>IDENTIFICATION</scope>
</reference>
<dbReference type="InterPro" id="IPR050182">
    <property type="entry name" value="Cytochrome_P450_fam2"/>
</dbReference>
<dbReference type="InterPro" id="IPR001128">
    <property type="entry name" value="Cyt_P450"/>
</dbReference>
<dbReference type="GO" id="GO:0016712">
    <property type="term" value="F:oxidoreductase activity, acting on paired donors, with incorporation or reduction of molecular oxygen, reduced flavin or flavoprotein as one donor, and incorporation of one atom of oxygen"/>
    <property type="evidence" value="ECO:0007669"/>
    <property type="project" value="TreeGrafter"/>
</dbReference>
<evidence type="ECO:0000256" key="1">
    <source>
        <dbReference type="ARBA" id="ARBA00010617"/>
    </source>
</evidence>
<keyword evidence="4" id="KW-0503">Monooxygenase</keyword>
<dbReference type="Gene3D" id="1.10.630.10">
    <property type="entry name" value="Cytochrome P450"/>
    <property type="match status" value="1"/>
</dbReference>
<accession>A0A7E4ZY97</accession>
<dbReference type="InterPro" id="IPR002401">
    <property type="entry name" value="Cyt_P450_E_grp-I"/>
</dbReference>
<evidence type="ECO:0000256" key="3">
    <source>
        <dbReference type="ARBA" id="ARBA00023004"/>
    </source>
</evidence>
<comment type="similarity">
    <text evidence="1">Belongs to the cytochrome P450 family.</text>
</comment>
<evidence type="ECO:0000256" key="4">
    <source>
        <dbReference type="ARBA" id="ARBA00023033"/>
    </source>
</evidence>
<evidence type="ECO:0000313" key="6">
    <source>
        <dbReference type="WBParaSite" id="Pan_g3187.t1"/>
    </source>
</evidence>
<evidence type="ECO:0000313" key="5">
    <source>
        <dbReference type="Proteomes" id="UP000492821"/>
    </source>
</evidence>
<reference evidence="5" key="1">
    <citation type="journal article" date="2013" name="Genetics">
        <title>The draft genome and transcriptome of Panagrellus redivivus are shaped by the harsh demands of a free-living lifestyle.</title>
        <authorList>
            <person name="Srinivasan J."/>
            <person name="Dillman A.R."/>
            <person name="Macchietto M.G."/>
            <person name="Heikkinen L."/>
            <person name="Lakso M."/>
            <person name="Fracchia K.M."/>
            <person name="Antoshechkin I."/>
            <person name="Mortazavi A."/>
            <person name="Wong G."/>
            <person name="Sternberg P.W."/>
        </authorList>
    </citation>
    <scope>NUCLEOTIDE SEQUENCE [LARGE SCALE GENOMIC DNA]</scope>
    <source>
        <strain evidence="5">MT8872</strain>
    </source>
</reference>
<dbReference type="Proteomes" id="UP000492821">
    <property type="component" value="Unassembled WGS sequence"/>
</dbReference>
<evidence type="ECO:0000256" key="2">
    <source>
        <dbReference type="ARBA" id="ARBA00022723"/>
    </source>
</evidence>
<dbReference type="WBParaSite" id="Pan_g3187.t1">
    <property type="protein sequence ID" value="Pan_g3187.t1"/>
    <property type="gene ID" value="Pan_g3187"/>
</dbReference>
<dbReference type="GO" id="GO:0005737">
    <property type="term" value="C:cytoplasm"/>
    <property type="evidence" value="ECO:0007669"/>
    <property type="project" value="TreeGrafter"/>
</dbReference>
<dbReference type="GO" id="GO:0006805">
    <property type="term" value="P:xenobiotic metabolic process"/>
    <property type="evidence" value="ECO:0007669"/>
    <property type="project" value="TreeGrafter"/>
</dbReference>
<keyword evidence="2" id="KW-0479">Metal-binding</keyword>
<organism evidence="5 6">
    <name type="scientific">Panagrellus redivivus</name>
    <name type="common">Microworm</name>
    <dbReference type="NCBI Taxonomy" id="6233"/>
    <lineage>
        <taxon>Eukaryota</taxon>
        <taxon>Metazoa</taxon>
        <taxon>Ecdysozoa</taxon>
        <taxon>Nematoda</taxon>
        <taxon>Chromadorea</taxon>
        <taxon>Rhabditida</taxon>
        <taxon>Tylenchina</taxon>
        <taxon>Panagrolaimomorpha</taxon>
        <taxon>Panagrolaimoidea</taxon>
        <taxon>Panagrolaimidae</taxon>
        <taxon>Panagrellus</taxon>
    </lineage>
</organism>
<dbReference type="GO" id="GO:0006082">
    <property type="term" value="P:organic acid metabolic process"/>
    <property type="evidence" value="ECO:0007669"/>
    <property type="project" value="TreeGrafter"/>
</dbReference>
<keyword evidence="5" id="KW-1185">Reference proteome</keyword>
<dbReference type="GO" id="GO:0020037">
    <property type="term" value="F:heme binding"/>
    <property type="evidence" value="ECO:0007669"/>
    <property type="project" value="InterPro"/>
</dbReference>
<dbReference type="InterPro" id="IPR036396">
    <property type="entry name" value="Cyt_P450_sf"/>
</dbReference>
<dbReference type="PANTHER" id="PTHR24300:SF369">
    <property type="entry name" value="CYTOCHROME P450 FAMILY"/>
    <property type="match status" value="1"/>
</dbReference>
<dbReference type="AlphaFoldDB" id="A0A7E4ZY97"/>
<keyword evidence="3" id="KW-0408">Iron</keyword>
<dbReference type="PRINTS" id="PR00463">
    <property type="entry name" value="EP450I"/>
</dbReference>
<dbReference type="Pfam" id="PF00067">
    <property type="entry name" value="p450"/>
    <property type="match status" value="1"/>
</dbReference>
<dbReference type="PANTHER" id="PTHR24300">
    <property type="entry name" value="CYTOCHROME P450 508A4-RELATED"/>
    <property type="match status" value="1"/>
</dbReference>